<feature type="chain" id="PRO_5045221640" description="Carboxypeptidase regulatory-like domain-containing protein" evidence="1">
    <location>
        <begin position="29"/>
        <end position="642"/>
    </location>
</feature>
<keyword evidence="3" id="KW-1185">Reference proteome</keyword>
<dbReference type="RefSeq" id="WP_378298102.1">
    <property type="nucleotide sequence ID" value="NZ_JBHTJA010000016.1"/>
</dbReference>
<organism evidence="2 3">
    <name type="scientific">Actinomadura sediminis</name>
    <dbReference type="NCBI Taxonomy" id="1038904"/>
    <lineage>
        <taxon>Bacteria</taxon>
        <taxon>Bacillati</taxon>
        <taxon>Actinomycetota</taxon>
        <taxon>Actinomycetes</taxon>
        <taxon>Streptosporangiales</taxon>
        <taxon>Thermomonosporaceae</taxon>
        <taxon>Actinomadura</taxon>
    </lineage>
</organism>
<sequence>MRRTRSLAVLTAFIVAVTTLLVPATARADVTDVNVSVAFDPLSAERVATVSVKAKHETEITEAKAIVVHQTEEGGAWTPIATVPLTLTDGTATDGTWQAEYQTDIEAHPGATGFLAELTTADGVTRDPNGHYIDNCYRLSMVELTSSPAAIDADTPMTIAGRVLVQKTRDAAPEPAADVPVWNTSSPVRTGADGSFSFTHLYTSFTSLQAQASWEWYDQWCEAGDFAPSPEITRQTVELSAEIVTPQPVKAGDEVTVEGRLQRNGADGLVPVANVWIAAYVTSSEKEGVGDTYTKPDGTYRLTFTAEKSGPLTVQSDERDIVWSGTASPGQITVVGDPQFSEFSLTPSPVDYEKPIRATGKLTDAGTPVADATVWLLFSPDGENWQKMQNGKTTAAGQFDLQSTETTQDGYWRVWYQSADGTASASSDVRQVKVRFGTLLDDYKVEVGPAATVTVKGTLLRHDGSLLGKELPIYIYFMAEGESTWELQGTTTSSATNGTFSKQFTSYQDGYWTAAFWGNDEYTRSNAPIKHADVPGQYTTKFAEFGASPSPVAAGEPVTVKGLLTRAIGGGAAEPAPGKPVYVYFLPAGATEWKQMAIVQTGTDGRFEKAFAAEQDGYWTAWFFGDEGHLSVNSGTKHVDVR</sequence>
<dbReference type="Proteomes" id="UP001596972">
    <property type="component" value="Unassembled WGS sequence"/>
</dbReference>
<accession>A0ABW3EP40</accession>
<evidence type="ECO:0000313" key="3">
    <source>
        <dbReference type="Proteomes" id="UP001596972"/>
    </source>
</evidence>
<proteinExistence type="predicted"/>
<evidence type="ECO:0008006" key="4">
    <source>
        <dbReference type="Google" id="ProtNLM"/>
    </source>
</evidence>
<evidence type="ECO:0000313" key="2">
    <source>
        <dbReference type="EMBL" id="MFD0901027.1"/>
    </source>
</evidence>
<evidence type="ECO:0000256" key="1">
    <source>
        <dbReference type="SAM" id="SignalP"/>
    </source>
</evidence>
<protein>
    <recommendedName>
        <fullName evidence="4">Carboxypeptidase regulatory-like domain-containing protein</fullName>
    </recommendedName>
</protein>
<name>A0ABW3EP40_9ACTN</name>
<dbReference type="EMBL" id="JBHTJA010000016">
    <property type="protein sequence ID" value="MFD0901027.1"/>
    <property type="molecule type" value="Genomic_DNA"/>
</dbReference>
<comment type="caution">
    <text evidence="2">The sequence shown here is derived from an EMBL/GenBank/DDBJ whole genome shotgun (WGS) entry which is preliminary data.</text>
</comment>
<feature type="signal peptide" evidence="1">
    <location>
        <begin position="1"/>
        <end position="28"/>
    </location>
</feature>
<reference evidence="3" key="1">
    <citation type="journal article" date="2019" name="Int. J. Syst. Evol. Microbiol.">
        <title>The Global Catalogue of Microorganisms (GCM) 10K type strain sequencing project: providing services to taxonomists for standard genome sequencing and annotation.</title>
        <authorList>
            <consortium name="The Broad Institute Genomics Platform"/>
            <consortium name="The Broad Institute Genome Sequencing Center for Infectious Disease"/>
            <person name="Wu L."/>
            <person name="Ma J."/>
        </authorList>
    </citation>
    <scope>NUCLEOTIDE SEQUENCE [LARGE SCALE GENOMIC DNA]</scope>
    <source>
        <strain evidence="3">JCM 31202</strain>
    </source>
</reference>
<keyword evidence="1" id="KW-0732">Signal</keyword>
<gene>
    <name evidence="2" type="ORF">ACFQ11_11545</name>
</gene>